<name>A0ABQ9ILJ2_9NEOP</name>
<gene>
    <name evidence="1" type="ORF">PR048_002890</name>
</gene>
<reference evidence="1 2" key="1">
    <citation type="submission" date="2023-02" db="EMBL/GenBank/DDBJ databases">
        <title>LHISI_Scaffold_Assembly.</title>
        <authorList>
            <person name="Stuart O.P."/>
            <person name="Cleave R."/>
            <person name="Magrath M.J.L."/>
            <person name="Mikheyev A.S."/>
        </authorList>
    </citation>
    <scope>NUCLEOTIDE SEQUENCE [LARGE SCALE GENOMIC DNA]</scope>
    <source>
        <strain evidence="1">Daus_M_001</strain>
        <tissue evidence="1">Leg muscle</tissue>
    </source>
</reference>
<proteinExistence type="predicted"/>
<dbReference type="Proteomes" id="UP001159363">
    <property type="component" value="Chromosome 1"/>
</dbReference>
<protein>
    <submittedName>
        <fullName evidence="1">Uncharacterized protein</fullName>
    </submittedName>
</protein>
<accession>A0ABQ9ILJ2</accession>
<organism evidence="1 2">
    <name type="scientific">Dryococelus australis</name>
    <dbReference type="NCBI Taxonomy" id="614101"/>
    <lineage>
        <taxon>Eukaryota</taxon>
        <taxon>Metazoa</taxon>
        <taxon>Ecdysozoa</taxon>
        <taxon>Arthropoda</taxon>
        <taxon>Hexapoda</taxon>
        <taxon>Insecta</taxon>
        <taxon>Pterygota</taxon>
        <taxon>Neoptera</taxon>
        <taxon>Polyneoptera</taxon>
        <taxon>Phasmatodea</taxon>
        <taxon>Verophasmatodea</taxon>
        <taxon>Anareolatae</taxon>
        <taxon>Phasmatidae</taxon>
        <taxon>Eurycanthinae</taxon>
        <taxon>Dryococelus</taxon>
    </lineage>
</organism>
<evidence type="ECO:0000313" key="2">
    <source>
        <dbReference type="Proteomes" id="UP001159363"/>
    </source>
</evidence>
<keyword evidence="2" id="KW-1185">Reference proteome</keyword>
<dbReference type="EMBL" id="JARBHB010000001">
    <property type="protein sequence ID" value="KAJ8897542.1"/>
    <property type="molecule type" value="Genomic_DNA"/>
</dbReference>
<sequence length="778" mass="87393">MIHVWALRRCKFTATVAEWLACSLPTKAFRVQSRPGPSGFSYVGIVPDDAVHRRVFSGISRFPRPLIPTLLHTHLNHPLRLSIPRLAVVGDLPNTDHASNCNELMISVIDPREQVLFSRLPPAKSQLNHFRYCDLLQRISVTCNLEHRPRSITIGIRTPDLPAFSMRETWQSLPITAALSKCPALTQPIELQGRWCLLTGKRKHFSVWHCIEIDRAPLCKHKLEPRCRYDRLCHYERRQWAQRWSMLRDTGRTGGARELSDFESDVVTDCRVSKQSLRTISALVKLAKSAVGDVTLKWISEGTATRKPRPGRPRELTDGGHRAFKTVVRENRMSPAPTSVPPDTSGMNWNDDRVSEHNYPRHLLHLPQRCRKNARSFYQRRSDAWLKVSPAGLELQQLERDPSNHVQLRQNYTVVEHESTQCAGLLHLLANLRPWARVPRQGGRKCDRPRQLPPTMFTSCAVPRGAVIKAQRLRTITQVRTTTAQLYSAVVVEGAPRPETPQHHSSVTDQQDQHVKERSSVMVSDFSAKWKAALETNFRLHWQLALTHITDCLFNALLERVSACYRSGYHLPVVQVERKSIELQWVGNVSVVSHASVEIIASSESQGDPPICSRLESSWVLGAKHITGMTSSSHDVAPQCNISTEGPTGKQSYPIVLISSLRLLAACDYVLTYCHGAAVAERLDCSPSTKANQVQSSAGSPGFSRIVPDDVIGRRVFSGSSVFPAQIFRRCSIHTSFHPLRLSRPHCACVGADWKPSGPAEIISATFLLPENLGEWSR</sequence>
<evidence type="ECO:0000313" key="1">
    <source>
        <dbReference type="EMBL" id="KAJ8897542.1"/>
    </source>
</evidence>
<comment type="caution">
    <text evidence="1">The sequence shown here is derived from an EMBL/GenBank/DDBJ whole genome shotgun (WGS) entry which is preliminary data.</text>
</comment>